<dbReference type="AlphaFoldDB" id="A0A316IFP4"/>
<name>A0A316IFP4_9PSEU</name>
<evidence type="ECO:0000313" key="1">
    <source>
        <dbReference type="EMBL" id="PWK86092.1"/>
    </source>
</evidence>
<reference evidence="1 2" key="1">
    <citation type="submission" date="2018-05" db="EMBL/GenBank/DDBJ databases">
        <title>Genomic Encyclopedia of Type Strains, Phase IV (KMG-IV): sequencing the most valuable type-strain genomes for metagenomic binning, comparative biology and taxonomic classification.</title>
        <authorList>
            <person name="Goeker M."/>
        </authorList>
    </citation>
    <scope>NUCLEOTIDE SEQUENCE [LARGE SCALE GENOMIC DNA]</scope>
    <source>
        <strain evidence="1 2">DSM 45480</strain>
    </source>
</reference>
<protein>
    <submittedName>
        <fullName evidence="1">Uncharacterized protein</fullName>
    </submittedName>
</protein>
<dbReference type="Proteomes" id="UP000246005">
    <property type="component" value="Unassembled WGS sequence"/>
</dbReference>
<organism evidence="1 2">
    <name type="scientific">Lentzea atacamensis</name>
    <dbReference type="NCBI Taxonomy" id="531938"/>
    <lineage>
        <taxon>Bacteria</taxon>
        <taxon>Bacillati</taxon>
        <taxon>Actinomycetota</taxon>
        <taxon>Actinomycetes</taxon>
        <taxon>Pseudonocardiales</taxon>
        <taxon>Pseudonocardiaceae</taxon>
        <taxon>Lentzea</taxon>
    </lineage>
</organism>
<gene>
    <name evidence="1" type="ORF">C8D88_105132</name>
</gene>
<proteinExistence type="predicted"/>
<comment type="caution">
    <text evidence="1">The sequence shown here is derived from an EMBL/GenBank/DDBJ whole genome shotgun (WGS) entry which is preliminary data.</text>
</comment>
<sequence length="34" mass="4049">MSESFRVKRVHCRVRQRMAPNVLDTNELNEIDTC</sequence>
<evidence type="ECO:0000313" key="2">
    <source>
        <dbReference type="Proteomes" id="UP000246005"/>
    </source>
</evidence>
<dbReference type="EMBL" id="QGHB01000005">
    <property type="protein sequence ID" value="PWK86092.1"/>
    <property type="molecule type" value="Genomic_DNA"/>
</dbReference>
<accession>A0A316IFP4</accession>